<dbReference type="Proteomes" id="UP000563094">
    <property type="component" value="Unassembled WGS sequence"/>
</dbReference>
<dbReference type="EMBL" id="JACJIQ010000001">
    <property type="protein sequence ID" value="MBA9075401.1"/>
    <property type="molecule type" value="Genomic_DNA"/>
</dbReference>
<keyword evidence="1 3" id="KW-0808">Transferase</keyword>
<dbReference type="GO" id="GO:0000287">
    <property type="term" value="F:magnesium ion binding"/>
    <property type="evidence" value="ECO:0007669"/>
    <property type="project" value="InterPro"/>
</dbReference>
<sequence length="214" mass="24052">MPLLPIKQLNASTYLGLWKVEEPVEELQKALLKLRPGHEIPAFKAESRTKEWLAARVLTYTLLTELTQELVTLERLETGQPFCAGGAFQVSLTHSGPWVAALVSGTHQVGIDIELKGEKVPRLVPRFLNEPELAASAGNPEKMHLYWSAKETLYKVYSQKKLLFKEHLLLKDFEVQQAGSFAGTVQTDNFSQTFAVQYENPPEYVLTFVVAPKN</sequence>
<evidence type="ECO:0000313" key="3">
    <source>
        <dbReference type="EMBL" id="MBA9075401.1"/>
    </source>
</evidence>
<evidence type="ECO:0000256" key="1">
    <source>
        <dbReference type="ARBA" id="ARBA00022679"/>
    </source>
</evidence>
<dbReference type="AlphaFoldDB" id="A0A839GNH6"/>
<evidence type="ECO:0000313" key="4">
    <source>
        <dbReference type="Proteomes" id="UP000563094"/>
    </source>
</evidence>
<reference evidence="3 4" key="1">
    <citation type="submission" date="2020-08" db="EMBL/GenBank/DDBJ databases">
        <title>Genomic Encyclopedia of Type Strains, Phase IV (KMG-IV): sequencing the most valuable type-strain genomes for metagenomic binning, comparative biology and taxonomic classification.</title>
        <authorList>
            <person name="Goeker M."/>
        </authorList>
    </citation>
    <scope>NUCLEOTIDE SEQUENCE [LARGE SCALE GENOMIC DNA]</scope>
    <source>
        <strain evidence="3 4">DSM 29854</strain>
    </source>
</reference>
<dbReference type="GO" id="GO:0008897">
    <property type="term" value="F:holo-[acyl-carrier-protein] synthase activity"/>
    <property type="evidence" value="ECO:0007669"/>
    <property type="project" value="InterPro"/>
</dbReference>
<dbReference type="Pfam" id="PF01648">
    <property type="entry name" value="ACPS"/>
    <property type="match status" value="1"/>
</dbReference>
<feature type="domain" description="4'-phosphopantetheinyl transferase" evidence="2">
    <location>
        <begin position="108"/>
        <end position="208"/>
    </location>
</feature>
<comment type="caution">
    <text evidence="3">The sequence shown here is derived from an EMBL/GenBank/DDBJ whole genome shotgun (WGS) entry which is preliminary data.</text>
</comment>
<organism evidence="3 4">
    <name type="scientific">Rufibacter quisquiliarum</name>
    <dbReference type="NCBI Taxonomy" id="1549639"/>
    <lineage>
        <taxon>Bacteria</taxon>
        <taxon>Pseudomonadati</taxon>
        <taxon>Bacteroidota</taxon>
        <taxon>Cytophagia</taxon>
        <taxon>Cytophagales</taxon>
        <taxon>Hymenobacteraceae</taxon>
        <taxon>Rufibacter</taxon>
    </lineage>
</organism>
<gene>
    <name evidence="3" type="ORF">FHS90_000098</name>
</gene>
<accession>A0A839GNH6</accession>
<dbReference type="Gene3D" id="3.90.470.20">
    <property type="entry name" value="4'-phosphopantetheinyl transferase domain"/>
    <property type="match status" value="1"/>
</dbReference>
<proteinExistence type="predicted"/>
<dbReference type="SUPFAM" id="SSF56214">
    <property type="entry name" value="4'-phosphopantetheinyl transferase"/>
    <property type="match status" value="2"/>
</dbReference>
<protein>
    <submittedName>
        <fullName evidence="3">4'-phosphopantetheinyl transferase EntD</fullName>
    </submittedName>
</protein>
<evidence type="ECO:0000259" key="2">
    <source>
        <dbReference type="Pfam" id="PF01648"/>
    </source>
</evidence>
<dbReference type="InterPro" id="IPR037143">
    <property type="entry name" value="4-PPantetheinyl_Trfase_dom_sf"/>
</dbReference>
<keyword evidence="4" id="KW-1185">Reference proteome</keyword>
<dbReference type="InterPro" id="IPR008278">
    <property type="entry name" value="4-PPantetheinyl_Trfase_dom"/>
</dbReference>
<dbReference type="RefSeq" id="WP_182511170.1">
    <property type="nucleotide sequence ID" value="NZ_JACJIQ010000001.1"/>
</dbReference>
<name>A0A839GNH6_9BACT</name>